<comment type="caution">
    <text evidence="2">The sequence shown here is derived from an EMBL/GenBank/DDBJ whole genome shotgun (WGS) entry which is preliminary data.</text>
</comment>
<protein>
    <submittedName>
        <fullName evidence="2">Nucleoside-diphosphate-sugar epimerase</fullName>
    </submittedName>
</protein>
<proteinExistence type="predicted"/>
<organism evidence="2 3">
    <name type="scientific">Prochlorococcus marinus str. MIT 9116</name>
    <dbReference type="NCBI Taxonomy" id="167544"/>
    <lineage>
        <taxon>Bacteria</taxon>
        <taxon>Bacillati</taxon>
        <taxon>Cyanobacteriota</taxon>
        <taxon>Cyanophyceae</taxon>
        <taxon>Synechococcales</taxon>
        <taxon>Prochlorococcaceae</taxon>
        <taxon>Prochlorococcus</taxon>
    </lineage>
</organism>
<dbReference type="RefSeq" id="WP_032513836.1">
    <property type="nucleotide sequence ID" value="NZ_JNAJ01000013.1"/>
</dbReference>
<reference evidence="3" key="1">
    <citation type="journal article" date="2014" name="Sci. Data">
        <title>Genomes of diverse isolates of the marine cyanobacterium Prochlorococcus.</title>
        <authorList>
            <person name="Biller S."/>
            <person name="Berube P."/>
            <person name="Thompson J."/>
            <person name="Kelly L."/>
            <person name="Roggensack S."/>
            <person name="Awad L."/>
            <person name="Roache-Johnson K."/>
            <person name="Ding H."/>
            <person name="Giovannoni S.J."/>
            <person name="Moore L.R."/>
            <person name="Chisholm S.W."/>
        </authorList>
    </citation>
    <scope>NUCLEOTIDE SEQUENCE [LARGE SCALE GENOMIC DNA]</scope>
</reference>
<evidence type="ECO:0000313" key="3">
    <source>
        <dbReference type="Proteomes" id="UP000030491"/>
    </source>
</evidence>
<dbReference type="PANTHER" id="PTHR43245:SF13">
    <property type="entry name" value="UDP-D-APIOSE_UDP-D-XYLOSE SYNTHASE 2"/>
    <property type="match status" value="1"/>
</dbReference>
<dbReference type="OrthoDB" id="504638at2"/>
<dbReference type="Gene3D" id="3.40.50.720">
    <property type="entry name" value="NAD(P)-binding Rossmann-like Domain"/>
    <property type="match status" value="1"/>
</dbReference>
<dbReference type="AlphaFoldDB" id="A0A0A1ZPN1"/>
<dbReference type="InterPro" id="IPR050177">
    <property type="entry name" value="Lipid_A_modif_metabolic_enz"/>
</dbReference>
<name>A0A0A1ZPN1_PROMR</name>
<feature type="domain" description="NAD-dependent epimerase/dehydratase" evidence="1">
    <location>
        <begin position="7"/>
        <end position="226"/>
    </location>
</feature>
<accession>A0A0A1ZPN1</accession>
<dbReference type="PANTHER" id="PTHR43245">
    <property type="entry name" value="BIFUNCTIONAL POLYMYXIN RESISTANCE PROTEIN ARNA"/>
    <property type="match status" value="1"/>
</dbReference>
<evidence type="ECO:0000313" key="2">
    <source>
        <dbReference type="EMBL" id="KGF91410.1"/>
    </source>
</evidence>
<dbReference type="SUPFAM" id="SSF51735">
    <property type="entry name" value="NAD(P)-binding Rossmann-fold domains"/>
    <property type="match status" value="1"/>
</dbReference>
<dbReference type="InterPro" id="IPR036291">
    <property type="entry name" value="NAD(P)-bd_dom_sf"/>
</dbReference>
<gene>
    <name evidence="2" type="ORF">EU93_1002</name>
</gene>
<dbReference type="Proteomes" id="UP000030491">
    <property type="component" value="Unassembled WGS sequence"/>
</dbReference>
<dbReference type="Pfam" id="PF01370">
    <property type="entry name" value="Epimerase"/>
    <property type="match status" value="1"/>
</dbReference>
<dbReference type="EMBL" id="JNAJ01000013">
    <property type="protein sequence ID" value="KGF91410.1"/>
    <property type="molecule type" value="Genomic_DNA"/>
</dbReference>
<dbReference type="InterPro" id="IPR001509">
    <property type="entry name" value="Epimerase_deHydtase"/>
</dbReference>
<evidence type="ECO:0000259" key="1">
    <source>
        <dbReference type="Pfam" id="PF01370"/>
    </source>
</evidence>
<sequence length="327" mass="38314">MAFKNLLITGANGCVGQYLVDWFLKNTKFRLYLMVRDKSKLPISIQENKKVKLIVCDIRESNRYKKEISEINYLIHTATAWGDPQRAYEVNIKAFEELLEMLDIKKLEKIIYFSTASILDTKTELMRESLIYGTEYIQTKYKCFMRLKESSFSEKTFAIFPTLVFGGTLGRTSKYPVSYLTSGLKEIGKWLWLARFLKLDSKFHFIHANDIAQICGFLIKNYKEKQYKGFRKFVLGQKFISIDEAINTLLKRNKMKRYFAIPLTKQILKILLRILPIQATPWDTYSIKKYDFNHDPITNPETFKLKSYAKSISDILRLSKLPSCNIN</sequence>